<dbReference type="RefSeq" id="WP_146952701.1">
    <property type="nucleotide sequence ID" value="NZ_BAABBJ010000003.1"/>
</dbReference>
<evidence type="ECO:0000256" key="8">
    <source>
        <dbReference type="PIRSR" id="PIRSR617736-2"/>
    </source>
</evidence>
<evidence type="ECO:0000256" key="1">
    <source>
        <dbReference type="ARBA" id="ARBA00010838"/>
    </source>
</evidence>
<dbReference type="GO" id="GO:0008422">
    <property type="term" value="F:beta-glucosidase activity"/>
    <property type="evidence" value="ECO:0007669"/>
    <property type="project" value="UniProtKB-EC"/>
</dbReference>
<gene>
    <name evidence="11" type="ORF">CSO01_16350</name>
</gene>
<dbReference type="InterPro" id="IPR017853">
    <property type="entry name" value="GH"/>
</dbReference>
<comment type="catalytic activity">
    <reaction evidence="9">
        <text>Hydrolysis of terminal, non-reducing beta-D-glucosyl residues with release of beta-D-glucose.</text>
        <dbReference type="EC" id="3.2.1.21"/>
    </reaction>
</comment>
<feature type="binding site" evidence="8">
    <location>
        <position position="21"/>
    </location>
    <ligand>
        <name>substrate</name>
    </ligand>
</feature>
<organism evidence="11 12">
    <name type="scientific">Cellulomonas soli</name>
    <dbReference type="NCBI Taxonomy" id="931535"/>
    <lineage>
        <taxon>Bacteria</taxon>
        <taxon>Bacillati</taxon>
        <taxon>Actinomycetota</taxon>
        <taxon>Actinomycetes</taxon>
        <taxon>Micrococcales</taxon>
        <taxon>Cellulomonadaceae</taxon>
        <taxon>Cellulomonas</taxon>
    </lineage>
</organism>
<keyword evidence="2 9" id="KW-0378">Hydrolase</keyword>
<evidence type="ECO:0000256" key="7">
    <source>
        <dbReference type="PIRSR" id="PIRSR617736-1"/>
    </source>
</evidence>
<dbReference type="Proteomes" id="UP000321798">
    <property type="component" value="Unassembled WGS sequence"/>
</dbReference>
<evidence type="ECO:0000256" key="4">
    <source>
        <dbReference type="ARBA" id="ARBA00023277"/>
    </source>
</evidence>
<keyword evidence="6" id="KW-0624">Polysaccharide degradation</keyword>
<sequence>MQPYPQLPPGFRLGASTAAYQVEGAWDADGKGPSIWDEFTTRPGAVRHGESGRVAIDHYHRFREDVGHLADLGLDDYRFSISWPRVQPTGTGEPNGTGLDFYDRLVDALLAAGIRPVPTLYHWDLPLALQERGGWLERSTAHAFGEYAALVVARLGDRVHDWITLNEISVHTLYGHALTDHAPALGLGFGALVAGHHQLLAHGLGVRAIREADPAHRVGIAQQHFPVTAASDAPEDLEAAEMFRVLTNWAFSDPILHGRYPADWVADLLPVDPAQLAEDLALIAAPLDFYGVNYYEPSCVEAPRPDKDYSGVLEVDVPEGMPFSPVPVEAAERTDFGWPVAPEGLTQILRDLDARYPDLPPVVVTESGASYHDVVDEDGRVADPRRIAYVDAHLRAVLDAVDSGVDVRGFYVWSAFDNFEWAAGYDERFGLVHVDLGTQVRTRKDSFAWYREVIASQPGRQARAGGSTPTPDGAVARPAPSPGAATAG</sequence>
<keyword evidence="12" id="KW-1185">Reference proteome</keyword>
<dbReference type="AlphaFoldDB" id="A0A512PCI1"/>
<feature type="binding site" evidence="8">
    <location>
        <position position="166"/>
    </location>
    <ligand>
        <name>substrate</name>
    </ligand>
</feature>
<evidence type="ECO:0000256" key="2">
    <source>
        <dbReference type="ARBA" id="ARBA00022801"/>
    </source>
</evidence>
<feature type="binding site" evidence="8">
    <location>
        <position position="295"/>
    </location>
    <ligand>
        <name>substrate</name>
    </ligand>
</feature>
<feature type="binding site" evidence="8">
    <location>
        <position position="122"/>
    </location>
    <ligand>
        <name>substrate</name>
    </ligand>
</feature>
<dbReference type="EMBL" id="BKAL01000005">
    <property type="protein sequence ID" value="GEP68920.1"/>
    <property type="molecule type" value="Genomic_DNA"/>
</dbReference>
<dbReference type="Gene3D" id="3.20.20.80">
    <property type="entry name" value="Glycosidases"/>
    <property type="match status" value="1"/>
</dbReference>
<dbReference type="GO" id="GO:0030245">
    <property type="term" value="P:cellulose catabolic process"/>
    <property type="evidence" value="ECO:0007669"/>
    <property type="project" value="UniProtKB-KW"/>
</dbReference>
<evidence type="ECO:0000256" key="5">
    <source>
        <dbReference type="ARBA" id="ARBA00023295"/>
    </source>
</evidence>
<evidence type="ECO:0000313" key="12">
    <source>
        <dbReference type="Proteomes" id="UP000321798"/>
    </source>
</evidence>
<protein>
    <recommendedName>
        <fullName evidence="9">Beta-glucosidase</fullName>
        <ecNumber evidence="9">3.2.1.21</ecNumber>
    </recommendedName>
</protein>
<feature type="binding site" evidence="8">
    <location>
        <begin position="420"/>
        <end position="421"/>
    </location>
    <ligand>
        <name>substrate</name>
    </ligand>
</feature>
<name>A0A512PCI1_9CELL</name>
<keyword evidence="4" id="KW-0119">Carbohydrate metabolism</keyword>
<dbReference type="GO" id="GO:0005829">
    <property type="term" value="C:cytosol"/>
    <property type="evidence" value="ECO:0007669"/>
    <property type="project" value="TreeGrafter"/>
</dbReference>
<evidence type="ECO:0000256" key="3">
    <source>
        <dbReference type="ARBA" id="ARBA00023001"/>
    </source>
</evidence>
<accession>A0A512PCI1</accession>
<dbReference type="EC" id="3.2.1.21" evidence="9"/>
<evidence type="ECO:0000256" key="9">
    <source>
        <dbReference type="RuleBase" id="RU361175"/>
    </source>
</evidence>
<comment type="similarity">
    <text evidence="1 9">Belongs to the glycosyl hydrolase 1 family.</text>
</comment>
<evidence type="ECO:0000256" key="6">
    <source>
        <dbReference type="ARBA" id="ARBA00023326"/>
    </source>
</evidence>
<dbReference type="PANTHER" id="PTHR10353:SF36">
    <property type="entry name" value="LP05116P"/>
    <property type="match status" value="1"/>
</dbReference>
<feature type="binding site" evidence="8">
    <location>
        <position position="413"/>
    </location>
    <ligand>
        <name>substrate</name>
    </ligand>
</feature>
<dbReference type="InterPro" id="IPR017736">
    <property type="entry name" value="Glyco_hydro_1_beta-glucosidase"/>
</dbReference>
<dbReference type="NCBIfam" id="TIGR03356">
    <property type="entry name" value="BGL"/>
    <property type="match status" value="1"/>
</dbReference>
<reference evidence="11 12" key="1">
    <citation type="submission" date="2019-07" db="EMBL/GenBank/DDBJ databases">
        <title>Whole genome shotgun sequence of Cellulomonas soli NBRC 109434.</title>
        <authorList>
            <person name="Hosoyama A."/>
            <person name="Uohara A."/>
            <person name="Ohji S."/>
            <person name="Ichikawa N."/>
        </authorList>
    </citation>
    <scope>NUCLEOTIDE SEQUENCE [LARGE SCALE GENOMIC DNA]</scope>
    <source>
        <strain evidence="11 12">NBRC 109434</strain>
    </source>
</reference>
<keyword evidence="3" id="KW-0136">Cellulose degradation</keyword>
<proteinExistence type="inferred from homology"/>
<dbReference type="Pfam" id="PF00232">
    <property type="entry name" value="Glyco_hydro_1"/>
    <property type="match status" value="1"/>
</dbReference>
<dbReference type="SUPFAM" id="SSF51445">
    <property type="entry name" value="(Trans)glycosidases"/>
    <property type="match status" value="1"/>
</dbReference>
<dbReference type="PRINTS" id="PR00131">
    <property type="entry name" value="GLHYDRLASE1"/>
</dbReference>
<keyword evidence="5 9" id="KW-0326">Glycosidase</keyword>
<feature type="region of interest" description="Disordered" evidence="10">
    <location>
        <begin position="458"/>
        <end position="488"/>
    </location>
</feature>
<evidence type="ECO:0000313" key="11">
    <source>
        <dbReference type="EMBL" id="GEP68920.1"/>
    </source>
</evidence>
<feature type="active site" description="Proton donor" evidence="7">
    <location>
        <position position="167"/>
    </location>
</feature>
<feature type="active site" description="Nucleophile" evidence="7">
    <location>
        <position position="366"/>
    </location>
</feature>
<comment type="caution">
    <text evidence="11">The sequence shown here is derived from an EMBL/GenBank/DDBJ whole genome shotgun (WGS) entry which is preliminary data.</text>
</comment>
<dbReference type="FunFam" id="3.20.20.80:FF:000004">
    <property type="entry name" value="Beta-glucosidase 6-phospho-beta-glucosidase"/>
    <property type="match status" value="1"/>
</dbReference>
<evidence type="ECO:0000256" key="10">
    <source>
        <dbReference type="SAM" id="MobiDB-lite"/>
    </source>
</evidence>
<dbReference type="OrthoDB" id="9765195at2"/>
<dbReference type="InterPro" id="IPR001360">
    <property type="entry name" value="Glyco_hydro_1"/>
</dbReference>
<dbReference type="PANTHER" id="PTHR10353">
    <property type="entry name" value="GLYCOSYL HYDROLASE"/>
    <property type="match status" value="1"/>
</dbReference>